<dbReference type="Proteomes" id="UP000501534">
    <property type="component" value="Chromosome"/>
</dbReference>
<protein>
    <submittedName>
        <fullName evidence="2">Uncharacterized protein</fullName>
    </submittedName>
</protein>
<dbReference type="EMBL" id="CP053069">
    <property type="protein sequence ID" value="QJR11463.1"/>
    <property type="molecule type" value="Genomic_DNA"/>
</dbReference>
<accession>A0A6M4GYI1</accession>
<dbReference type="AlphaFoldDB" id="A0A6M4GYI1"/>
<reference evidence="2 3" key="1">
    <citation type="submission" date="2020-04" db="EMBL/GenBank/DDBJ databases">
        <title>Usitatibacter rugosus gen. nov., sp. nov. and Usitatibacter palustris sp. nov., novel members of Usitatibacteraceae fam. nov. within the order Nitrosomonadales isolated from soil.</title>
        <authorList>
            <person name="Huber K.J."/>
            <person name="Neumann-Schaal M."/>
            <person name="Geppert A."/>
            <person name="Luckner M."/>
            <person name="Wanner G."/>
            <person name="Overmann J."/>
        </authorList>
    </citation>
    <scope>NUCLEOTIDE SEQUENCE [LARGE SCALE GENOMIC DNA]</scope>
    <source>
        <strain evidence="2 3">0125_3</strain>
    </source>
</reference>
<keyword evidence="1" id="KW-0732">Signal</keyword>
<evidence type="ECO:0000313" key="2">
    <source>
        <dbReference type="EMBL" id="QJR11463.1"/>
    </source>
</evidence>
<proteinExistence type="predicted"/>
<gene>
    <name evidence="2" type="ORF">DSM104443_02540</name>
</gene>
<name>A0A6M4GYI1_9PROT</name>
<evidence type="ECO:0000256" key="1">
    <source>
        <dbReference type="SAM" id="SignalP"/>
    </source>
</evidence>
<dbReference type="KEGG" id="uru:DSM104443_02540"/>
<dbReference type="RefSeq" id="WP_171092831.1">
    <property type="nucleotide sequence ID" value="NZ_CP053069.1"/>
</dbReference>
<keyword evidence="3" id="KW-1185">Reference proteome</keyword>
<evidence type="ECO:0000313" key="3">
    <source>
        <dbReference type="Proteomes" id="UP000501534"/>
    </source>
</evidence>
<feature type="chain" id="PRO_5026754154" evidence="1">
    <location>
        <begin position="18"/>
        <end position="135"/>
    </location>
</feature>
<sequence length="135" mass="14887">MRFVLALLIALTPAAMAQLADPPCRNLRTEAQCVAEEKARLRERSKALAGTATELRAPLGAVFVEKLTVEADPEDLAPPEKPRWERFSDALKGETVIEFPGNDGTRWMCLDPCKRKFNCCVRSGDFNLSGKPAGR</sequence>
<feature type="signal peptide" evidence="1">
    <location>
        <begin position="1"/>
        <end position="17"/>
    </location>
</feature>
<organism evidence="2 3">
    <name type="scientific">Usitatibacter rugosus</name>
    <dbReference type="NCBI Taxonomy" id="2732067"/>
    <lineage>
        <taxon>Bacteria</taxon>
        <taxon>Pseudomonadati</taxon>
        <taxon>Pseudomonadota</taxon>
        <taxon>Betaproteobacteria</taxon>
        <taxon>Nitrosomonadales</taxon>
        <taxon>Usitatibacteraceae</taxon>
        <taxon>Usitatibacter</taxon>
    </lineage>
</organism>